<sequence>MTGAVGGSRPDAVQLAIAHVRALSSGAPLPRTARVVLHFHPDRLVDGRPILAAMAADGRYRSQFETGTSNGGLTAHPGGDRWRWESRIFGGAYDDAPAELRPKYGGLDTGGRPAGPAPRFGSAHLRLTEAALDRSTFCFPDSALEPQHFATADAYGVEPLQRAVHEAAADSTDEEGPDPLDGYVEAHVHGPVRLPADAEALVLDPSHRGTQVEALAAATGIRVEWHPGYRLTVDELRRHPAYRGPEYVDLGERLAEGGVLTPRVIGDAARTGRYDEQDLKRVWHLMARFGLTPLTPPG</sequence>
<dbReference type="Proteomes" id="UP000278440">
    <property type="component" value="Unassembled WGS sequence"/>
</dbReference>
<dbReference type="InterPro" id="IPR022074">
    <property type="entry name" value="DUF3626"/>
</dbReference>
<evidence type="ECO:0000313" key="1">
    <source>
        <dbReference type="EMBL" id="RKT80154.1"/>
    </source>
</evidence>
<gene>
    <name evidence="1" type="ORF">DFJ68_3633</name>
</gene>
<name>A0A495Y3M0_9MICO</name>
<accession>A0A495Y3M0</accession>
<organism evidence="1 2">
    <name type="scientific">Terracoccus luteus</name>
    <dbReference type="NCBI Taxonomy" id="53356"/>
    <lineage>
        <taxon>Bacteria</taxon>
        <taxon>Bacillati</taxon>
        <taxon>Actinomycetota</taxon>
        <taxon>Actinomycetes</taxon>
        <taxon>Micrococcales</taxon>
        <taxon>Intrasporangiaceae</taxon>
        <taxon>Terracoccus</taxon>
    </lineage>
</organism>
<evidence type="ECO:0000313" key="2">
    <source>
        <dbReference type="Proteomes" id="UP000278440"/>
    </source>
</evidence>
<reference evidence="1 2" key="1">
    <citation type="submission" date="2018-10" db="EMBL/GenBank/DDBJ databases">
        <title>Sequencing the genomes of 1000 actinobacteria strains.</title>
        <authorList>
            <person name="Klenk H.-P."/>
        </authorList>
    </citation>
    <scope>NUCLEOTIDE SEQUENCE [LARGE SCALE GENOMIC DNA]</scope>
    <source>
        <strain evidence="1 2">DSM 44267</strain>
    </source>
</reference>
<protein>
    <submittedName>
        <fullName evidence="1">Uncharacterized protein DUF3626</fullName>
    </submittedName>
</protein>
<keyword evidence="2" id="KW-1185">Reference proteome</keyword>
<dbReference type="RefSeq" id="WP_211333423.1">
    <property type="nucleotide sequence ID" value="NZ_RBXT01000001.1"/>
</dbReference>
<dbReference type="Pfam" id="PF12294">
    <property type="entry name" value="DUF3626"/>
    <property type="match status" value="2"/>
</dbReference>
<proteinExistence type="predicted"/>
<comment type="caution">
    <text evidence="1">The sequence shown here is derived from an EMBL/GenBank/DDBJ whole genome shotgun (WGS) entry which is preliminary data.</text>
</comment>
<dbReference type="AlphaFoldDB" id="A0A495Y3M0"/>
<dbReference type="EMBL" id="RBXT01000001">
    <property type="protein sequence ID" value="RKT80154.1"/>
    <property type="molecule type" value="Genomic_DNA"/>
</dbReference>